<dbReference type="InterPro" id="IPR046867">
    <property type="entry name" value="AldOxase/xan_DH_MoCoBD2"/>
</dbReference>
<sequence length="739" mass="80070">MNYNLANMQHRIVGKPLDRVDGRLKVTGEAAYTADVPIDNLVYGVIFTSAIAKGKVIQIDTSAVVIAPGVIDIITYEQTPSLVKIPFFSPQQPQPTEKDDNIYYDGQHLGIVVAQTLEQAQTAASLVKISYEEAPPTVTMAQAEIFEPESILFGIMPGKITRGDVESGKAHADILMEQVYTTPIEHHNPLETSATIAMWEGDNLTLYETTQGISSTQRGICAVLNIPPENVRVISKYLGGGFGCKALLKSHTILAAIAARQVKRPVKVVLMRSQMYTSCGYRSQTQQHLTLGATKDGKLTLITHIGTSLTSPFDDFVEPVGAATTMMYACPNLEVKYRLARINASTPTFMRAPGEAPGMFALESAMDELAYALNIDPIELKLRNHADIDPHTGLPWSSKSLKQCYQQGAEIFGWAQRNPVPRSMRDEHFLIGWGMASATFPSHAGSASVKVEIFANGEVRVQSGTQDIGTGTYTVMTQVAAEALGLSSQSVQFELGDSNLPKAPVTGNSITVGSVSPAVHKAASAARVKMIQMAITDSNSPLYGSQLDDITVESGQIFLKQDSSKRDSYTDILHRHGLQSLEVTEESSPNPDKQYSKHSFGAIFVEVAVDELLGEIKVRRCVGVYSAGRILNLKTARSQVIGGITWGIGMALMEKTVMDANQGRIVNANLSDYLIPVHADIPNMEVQFVEEHDSFVNALGTKSLGELPIVGVAAAISNAVYHATGKRIRDLPITPDKLL</sequence>
<feature type="domain" description="Aldehyde oxidase/xanthine dehydrogenase a/b hammerhead" evidence="3">
    <location>
        <begin position="27"/>
        <end position="135"/>
    </location>
</feature>
<proteinExistence type="predicted"/>
<dbReference type="AlphaFoldDB" id="A0AA40VSV0"/>
<dbReference type="SUPFAM" id="SSF54665">
    <property type="entry name" value="CO dehydrogenase molybdoprotein N-domain-like"/>
    <property type="match status" value="1"/>
</dbReference>
<keyword evidence="1" id="KW-0500">Molybdenum</keyword>
<name>A0AA40VSV0_9NOST</name>
<dbReference type="Pfam" id="PF20256">
    <property type="entry name" value="MoCoBD_2"/>
    <property type="match status" value="1"/>
</dbReference>
<dbReference type="PANTHER" id="PTHR11908">
    <property type="entry name" value="XANTHINE DEHYDROGENASE"/>
    <property type="match status" value="1"/>
</dbReference>
<dbReference type="InterPro" id="IPR008274">
    <property type="entry name" value="AldOxase/xan_DH_MoCoBD1"/>
</dbReference>
<dbReference type="Pfam" id="PF02738">
    <property type="entry name" value="MoCoBD_1"/>
    <property type="match status" value="1"/>
</dbReference>
<organism evidence="4 5">
    <name type="scientific">Komarekiella delphini-convector SJRDD-AB1</name>
    <dbReference type="NCBI Taxonomy" id="2593771"/>
    <lineage>
        <taxon>Bacteria</taxon>
        <taxon>Bacillati</taxon>
        <taxon>Cyanobacteriota</taxon>
        <taxon>Cyanophyceae</taxon>
        <taxon>Nostocales</taxon>
        <taxon>Nostocaceae</taxon>
        <taxon>Komarekiella</taxon>
        <taxon>Komarekiella delphini-convector</taxon>
    </lineage>
</organism>
<comment type="caution">
    <text evidence="4">The sequence shown here is derived from an EMBL/GenBank/DDBJ whole genome shotgun (WGS) entry which is preliminary data.</text>
</comment>
<evidence type="ECO:0000256" key="1">
    <source>
        <dbReference type="ARBA" id="ARBA00022505"/>
    </source>
</evidence>
<dbReference type="Gene3D" id="3.30.365.10">
    <property type="entry name" value="Aldehyde oxidase/xanthine dehydrogenase, molybdopterin binding domain"/>
    <property type="match status" value="4"/>
</dbReference>
<gene>
    <name evidence="4" type="ORF">FNW02_22605</name>
</gene>
<dbReference type="GO" id="GO:0016491">
    <property type="term" value="F:oxidoreductase activity"/>
    <property type="evidence" value="ECO:0007669"/>
    <property type="project" value="UniProtKB-KW"/>
</dbReference>
<dbReference type="InterPro" id="IPR000674">
    <property type="entry name" value="Ald_Oxase/Xan_DH_a/b"/>
</dbReference>
<dbReference type="PANTHER" id="PTHR11908:SF132">
    <property type="entry name" value="ALDEHYDE OXIDASE 1-RELATED"/>
    <property type="match status" value="1"/>
</dbReference>
<keyword evidence="5" id="KW-1185">Reference proteome</keyword>
<evidence type="ECO:0000313" key="4">
    <source>
        <dbReference type="EMBL" id="MBD6618539.1"/>
    </source>
</evidence>
<dbReference type="SUPFAM" id="SSF56003">
    <property type="entry name" value="Molybdenum cofactor-binding domain"/>
    <property type="match status" value="1"/>
</dbReference>
<dbReference type="InterPro" id="IPR016208">
    <property type="entry name" value="Ald_Oxase/xanthine_DH-like"/>
</dbReference>
<protein>
    <submittedName>
        <fullName evidence="4">Xanthine dehydrogenase family protein molybdopterin-binding subunit</fullName>
    </submittedName>
</protein>
<evidence type="ECO:0000313" key="5">
    <source>
        <dbReference type="Proteomes" id="UP001165986"/>
    </source>
</evidence>
<dbReference type="Pfam" id="PF01315">
    <property type="entry name" value="Ald_Xan_dh_C"/>
    <property type="match status" value="1"/>
</dbReference>
<evidence type="ECO:0000259" key="3">
    <source>
        <dbReference type="SMART" id="SM01008"/>
    </source>
</evidence>
<dbReference type="InterPro" id="IPR036856">
    <property type="entry name" value="Ald_Oxase/Xan_DH_a/b_sf"/>
</dbReference>
<evidence type="ECO:0000256" key="2">
    <source>
        <dbReference type="ARBA" id="ARBA00023002"/>
    </source>
</evidence>
<reference evidence="4" key="1">
    <citation type="submission" date="2019-07" db="EMBL/GenBank/DDBJ databases">
        <title>Toxilogical consequences of a new and cryptic species of cyanobacteria (Komarekiella delphini-convector) recovered from the epidermis of a bottlenose dolphin and 1500 ft. in the air.</title>
        <authorList>
            <person name="Brown A.O."/>
            <person name="Dvorak P."/>
            <person name="Villanueva C.D."/>
            <person name="Foss A.J."/>
            <person name="Garvey A.D."/>
            <person name="Gibson Q.A."/>
            <person name="Johansen J.R."/>
            <person name="Casamatta D.A."/>
        </authorList>
    </citation>
    <scope>NUCLEOTIDE SEQUENCE</scope>
    <source>
        <strain evidence="4">SJRDD-AB1</strain>
    </source>
</reference>
<dbReference type="Gene3D" id="3.90.1170.50">
    <property type="entry name" value="Aldehyde oxidase/xanthine dehydrogenase, a/b hammerhead"/>
    <property type="match status" value="1"/>
</dbReference>
<dbReference type="InterPro" id="IPR037165">
    <property type="entry name" value="AldOxase/xan_DH_Mopterin-bd_sf"/>
</dbReference>
<accession>A0AA40VSV0</accession>
<dbReference type="SMART" id="SM01008">
    <property type="entry name" value="Ald_Xan_dh_C"/>
    <property type="match status" value="1"/>
</dbReference>
<dbReference type="EMBL" id="VJXY01000028">
    <property type="protein sequence ID" value="MBD6618539.1"/>
    <property type="molecule type" value="Genomic_DNA"/>
</dbReference>
<dbReference type="Proteomes" id="UP001165986">
    <property type="component" value="Unassembled WGS sequence"/>
</dbReference>
<dbReference type="GO" id="GO:0005506">
    <property type="term" value="F:iron ion binding"/>
    <property type="evidence" value="ECO:0007669"/>
    <property type="project" value="InterPro"/>
</dbReference>
<keyword evidence="2" id="KW-0560">Oxidoreductase</keyword>